<proteinExistence type="predicted"/>
<protein>
    <submittedName>
        <fullName evidence="2">Uncharacterized protein</fullName>
    </submittedName>
</protein>
<dbReference type="Proteomes" id="UP000306855">
    <property type="component" value="Unassembled WGS sequence"/>
</dbReference>
<dbReference type="AlphaFoldDB" id="A0A4S2ECH4"/>
<sequence length="205" mass="24399">MFITRLTKRDWYRIYKYLWKAHILPTSRIKRIFIKFGAIIRILLALWFLLPIALRALLLFFASLTLSYFEIALAISMILIWTCYYPLVFCLEIRKFSPSMLITLRKKTSITKFKKIRAKYPTAYITPKQGILSPPFNSKWIIISFKDCYLLVAKGALPYNHKQYFSLLSVIRYENITDKIIFYKQLETVCERIIDYSDIKLLHGK</sequence>
<reference evidence="2 3" key="1">
    <citation type="submission" date="2019-04" db="EMBL/GenBank/DDBJ databases">
        <title>Microbes associate with the intestines of laboratory mice.</title>
        <authorList>
            <person name="Navarre W."/>
            <person name="Wong E."/>
            <person name="Huang K."/>
            <person name="Tropini C."/>
            <person name="Ng K."/>
            <person name="Yu B."/>
        </authorList>
    </citation>
    <scope>NUCLEOTIDE SEQUENCE [LARGE SCALE GENOMIC DNA]</scope>
    <source>
        <strain evidence="2 3">NM26_J9</strain>
    </source>
</reference>
<keyword evidence="1" id="KW-0812">Transmembrane</keyword>
<evidence type="ECO:0000313" key="2">
    <source>
        <dbReference type="EMBL" id="TGY53275.1"/>
    </source>
</evidence>
<dbReference type="RefSeq" id="WP_135942403.1">
    <property type="nucleotide sequence ID" value="NZ_SRYK01000064.1"/>
</dbReference>
<name>A0A4S2ECH4_9LACO</name>
<keyword evidence="1" id="KW-0472">Membrane</keyword>
<accession>A0A4S2ECH4</accession>
<keyword evidence="1" id="KW-1133">Transmembrane helix</keyword>
<evidence type="ECO:0000256" key="1">
    <source>
        <dbReference type="SAM" id="Phobius"/>
    </source>
</evidence>
<feature type="transmembrane region" description="Helical" evidence="1">
    <location>
        <begin position="68"/>
        <end position="91"/>
    </location>
</feature>
<feature type="transmembrane region" description="Helical" evidence="1">
    <location>
        <begin position="38"/>
        <end position="62"/>
    </location>
</feature>
<evidence type="ECO:0000313" key="3">
    <source>
        <dbReference type="Proteomes" id="UP000306855"/>
    </source>
</evidence>
<dbReference type="EMBL" id="SRYK01000064">
    <property type="protein sequence ID" value="TGY53275.1"/>
    <property type="molecule type" value="Genomic_DNA"/>
</dbReference>
<comment type="caution">
    <text evidence="2">The sequence shown here is derived from an EMBL/GenBank/DDBJ whole genome shotgun (WGS) entry which is preliminary data.</text>
</comment>
<organism evidence="2 3">
    <name type="scientific">Ligilactobacillus murinus</name>
    <dbReference type="NCBI Taxonomy" id="1622"/>
    <lineage>
        <taxon>Bacteria</taxon>
        <taxon>Bacillati</taxon>
        <taxon>Bacillota</taxon>
        <taxon>Bacilli</taxon>
        <taxon>Lactobacillales</taxon>
        <taxon>Lactobacillaceae</taxon>
        <taxon>Ligilactobacillus</taxon>
    </lineage>
</organism>
<gene>
    <name evidence="2" type="ORF">E5340_09715</name>
</gene>